<evidence type="ECO:0000256" key="3">
    <source>
        <dbReference type="ARBA" id="ARBA00023163"/>
    </source>
</evidence>
<organism evidence="7 8">
    <name type="scientific">Streptomyces evansiae</name>
    <dbReference type="NCBI Taxonomy" id="3075535"/>
    <lineage>
        <taxon>Bacteria</taxon>
        <taxon>Bacillati</taxon>
        <taxon>Actinomycetota</taxon>
        <taxon>Actinomycetes</taxon>
        <taxon>Kitasatosporales</taxon>
        <taxon>Streptomycetaceae</taxon>
        <taxon>Streptomyces</taxon>
    </lineage>
</organism>
<sequence>MGRVGLSTRRLVRAGAELADEEGFAQVTLSALARRFGVKPASLYAHVRSSDDLRTGIALLALDELADRAADALAGRAGKDALSAFAEAYRSYAREHPGRYAATRHPLDHETALASAGPRHARMSRALLRGYALDEPDATHAVRLLGSVFHGFVDLELSGNFAHSAPPAEESWHRTLDALDHLLRTWPPAPATTPAPGPDDPAPATTPAPGPGSIAPAAT</sequence>
<dbReference type="Pfam" id="PF13305">
    <property type="entry name" value="TetR_C_33"/>
    <property type="match status" value="1"/>
</dbReference>
<dbReference type="Gene3D" id="1.10.357.10">
    <property type="entry name" value="Tetracycline Repressor, domain 2"/>
    <property type="match status" value="1"/>
</dbReference>
<evidence type="ECO:0000259" key="6">
    <source>
        <dbReference type="PROSITE" id="PS50977"/>
    </source>
</evidence>
<dbReference type="InterPro" id="IPR036271">
    <property type="entry name" value="Tet_transcr_reg_TetR-rel_C_sf"/>
</dbReference>
<accession>A0ABD5EB48</accession>
<evidence type="ECO:0000313" key="8">
    <source>
        <dbReference type="Proteomes" id="UP001183607"/>
    </source>
</evidence>
<dbReference type="InterPro" id="IPR001647">
    <property type="entry name" value="HTH_TetR"/>
</dbReference>
<evidence type="ECO:0000256" key="5">
    <source>
        <dbReference type="SAM" id="MobiDB-lite"/>
    </source>
</evidence>
<dbReference type="PANTHER" id="PTHR30055">
    <property type="entry name" value="HTH-TYPE TRANSCRIPTIONAL REGULATOR RUTR"/>
    <property type="match status" value="1"/>
</dbReference>
<feature type="domain" description="HTH tetR-type" evidence="6">
    <location>
        <begin position="5"/>
        <end position="65"/>
    </location>
</feature>
<evidence type="ECO:0000256" key="2">
    <source>
        <dbReference type="ARBA" id="ARBA00023125"/>
    </source>
</evidence>
<comment type="caution">
    <text evidence="7">The sequence shown here is derived from an EMBL/GenBank/DDBJ whole genome shotgun (WGS) entry which is preliminary data.</text>
</comment>
<feature type="region of interest" description="Disordered" evidence="5">
    <location>
        <begin position="185"/>
        <end position="219"/>
    </location>
</feature>
<evidence type="ECO:0000256" key="1">
    <source>
        <dbReference type="ARBA" id="ARBA00023015"/>
    </source>
</evidence>
<feature type="compositionally biased region" description="Pro residues" evidence="5">
    <location>
        <begin position="187"/>
        <end position="210"/>
    </location>
</feature>
<dbReference type="Pfam" id="PF00440">
    <property type="entry name" value="TetR_N"/>
    <property type="match status" value="1"/>
</dbReference>
<gene>
    <name evidence="7" type="ORF">RM574_24665</name>
</gene>
<feature type="DNA-binding region" description="H-T-H motif" evidence="4">
    <location>
        <begin position="28"/>
        <end position="47"/>
    </location>
</feature>
<dbReference type="PANTHER" id="PTHR30055:SF239">
    <property type="entry name" value="TRANSCRIPTIONAL REGULATORY PROTEIN"/>
    <property type="match status" value="1"/>
</dbReference>
<evidence type="ECO:0000313" key="7">
    <source>
        <dbReference type="EMBL" id="MDT0418675.1"/>
    </source>
</evidence>
<dbReference type="Proteomes" id="UP001183607">
    <property type="component" value="Unassembled WGS sequence"/>
</dbReference>
<dbReference type="Gene3D" id="1.10.10.60">
    <property type="entry name" value="Homeodomain-like"/>
    <property type="match status" value="1"/>
</dbReference>
<keyword evidence="2 4" id="KW-0238">DNA-binding</keyword>
<dbReference type="InterPro" id="IPR025996">
    <property type="entry name" value="MT1864/Rv1816-like_C"/>
</dbReference>
<keyword evidence="1" id="KW-0805">Transcription regulation</keyword>
<dbReference type="PROSITE" id="PS50977">
    <property type="entry name" value="HTH_TETR_2"/>
    <property type="match status" value="1"/>
</dbReference>
<proteinExistence type="predicted"/>
<dbReference type="GO" id="GO:0006355">
    <property type="term" value="P:regulation of DNA-templated transcription"/>
    <property type="evidence" value="ECO:0007669"/>
    <property type="project" value="UniProtKB-ARBA"/>
</dbReference>
<evidence type="ECO:0000256" key="4">
    <source>
        <dbReference type="PROSITE-ProRule" id="PRU00335"/>
    </source>
</evidence>
<dbReference type="SUPFAM" id="SSF48498">
    <property type="entry name" value="Tetracyclin repressor-like, C-terminal domain"/>
    <property type="match status" value="1"/>
</dbReference>
<dbReference type="RefSeq" id="WP_043255570.1">
    <property type="nucleotide sequence ID" value="NZ_JAVRER010000051.1"/>
</dbReference>
<dbReference type="InterPro" id="IPR009057">
    <property type="entry name" value="Homeodomain-like_sf"/>
</dbReference>
<reference evidence="8" key="1">
    <citation type="submission" date="2023-07" db="EMBL/GenBank/DDBJ databases">
        <title>30 novel species of actinomycetes from the DSMZ collection.</title>
        <authorList>
            <person name="Nouioui I."/>
        </authorList>
    </citation>
    <scope>NUCLEOTIDE SEQUENCE [LARGE SCALE GENOMIC DNA]</scope>
    <source>
        <strain evidence="8">DSM 41982</strain>
    </source>
</reference>
<dbReference type="GO" id="GO:0003677">
    <property type="term" value="F:DNA binding"/>
    <property type="evidence" value="ECO:0007669"/>
    <property type="project" value="UniProtKB-UniRule"/>
</dbReference>
<dbReference type="SUPFAM" id="SSF46689">
    <property type="entry name" value="Homeodomain-like"/>
    <property type="match status" value="1"/>
</dbReference>
<keyword evidence="3" id="KW-0804">Transcription</keyword>
<dbReference type="AlphaFoldDB" id="A0ABD5EB48"/>
<name>A0ABD5EB48_9ACTN</name>
<protein>
    <submittedName>
        <fullName evidence="7">TetR/AcrR family transcriptional regulator</fullName>
    </submittedName>
</protein>
<dbReference type="EMBL" id="JAVRER010000051">
    <property type="protein sequence ID" value="MDT0418675.1"/>
    <property type="molecule type" value="Genomic_DNA"/>
</dbReference>
<dbReference type="InterPro" id="IPR050109">
    <property type="entry name" value="HTH-type_TetR-like_transc_reg"/>
</dbReference>